<reference evidence="2 3" key="1">
    <citation type="submission" date="2019-11" db="EMBL/GenBank/DDBJ databases">
        <title>Whole genome sequence of Oryza granulata.</title>
        <authorList>
            <person name="Li W."/>
        </authorList>
    </citation>
    <scope>NUCLEOTIDE SEQUENCE [LARGE SCALE GENOMIC DNA]</scope>
    <source>
        <strain evidence="3">cv. Menghai</strain>
        <tissue evidence="2">Leaf</tissue>
    </source>
</reference>
<name>A0A6G1D6C9_9ORYZ</name>
<feature type="chain" id="PRO_5026282859" description="BTB domain-containing protein" evidence="1">
    <location>
        <begin position="18"/>
        <end position="221"/>
    </location>
</feature>
<feature type="signal peptide" evidence="1">
    <location>
        <begin position="1"/>
        <end position="17"/>
    </location>
</feature>
<evidence type="ECO:0000313" key="3">
    <source>
        <dbReference type="Proteomes" id="UP000479710"/>
    </source>
</evidence>
<dbReference type="EMBL" id="SPHZ02000007">
    <property type="protein sequence ID" value="KAF0907909.1"/>
    <property type="molecule type" value="Genomic_DNA"/>
</dbReference>
<evidence type="ECO:0000256" key="1">
    <source>
        <dbReference type="SAM" id="SignalP"/>
    </source>
</evidence>
<dbReference type="PANTHER" id="PTHR26379:SF229">
    <property type="entry name" value="BTB_POZ AND MATH DOMAIN-CONTAINING PROTEIN 5-RELATED"/>
    <property type="match status" value="1"/>
</dbReference>
<evidence type="ECO:0008006" key="4">
    <source>
        <dbReference type="Google" id="ProtNLM"/>
    </source>
</evidence>
<dbReference type="Proteomes" id="UP000479710">
    <property type="component" value="Unassembled WGS sequence"/>
</dbReference>
<dbReference type="AlphaFoldDB" id="A0A6G1D6C9"/>
<comment type="caution">
    <text evidence="2">The sequence shown here is derived from an EMBL/GenBank/DDBJ whole genome shotgun (WGS) entry which is preliminary data.</text>
</comment>
<keyword evidence="1" id="KW-0732">Signal</keyword>
<keyword evidence="3" id="KW-1185">Reference proteome</keyword>
<dbReference type="PANTHER" id="PTHR26379">
    <property type="entry name" value="BTB/POZ AND MATH DOMAIN-CONTAINING PROTEIN 1"/>
    <property type="match status" value="1"/>
</dbReference>
<organism evidence="2 3">
    <name type="scientific">Oryza meyeriana var. granulata</name>
    <dbReference type="NCBI Taxonomy" id="110450"/>
    <lineage>
        <taxon>Eukaryota</taxon>
        <taxon>Viridiplantae</taxon>
        <taxon>Streptophyta</taxon>
        <taxon>Embryophyta</taxon>
        <taxon>Tracheophyta</taxon>
        <taxon>Spermatophyta</taxon>
        <taxon>Magnoliopsida</taxon>
        <taxon>Liliopsida</taxon>
        <taxon>Poales</taxon>
        <taxon>Poaceae</taxon>
        <taxon>BOP clade</taxon>
        <taxon>Oryzoideae</taxon>
        <taxon>Oryzeae</taxon>
        <taxon>Oryzinae</taxon>
        <taxon>Oryza</taxon>
        <taxon>Oryza meyeriana</taxon>
    </lineage>
</organism>
<proteinExistence type="predicted"/>
<evidence type="ECO:0000313" key="2">
    <source>
        <dbReference type="EMBL" id="KAF0907909.1"/>
    </source>
</evidence>
<dbReference type="InterPro" id="IPR045005">
    <property type="entry name" value="BPM1-6"/>
</dbReference>
<dbReference type="GO" id="GO:0016567">
    <property type="term" value="P:protein ubiquitination"/>
    <property type="evidence" value="ECO:0007669"/>
    <property type="project" value="InterPro"/>
</dbReference>
<sequence>MLHWFMVHCYLLTMGMGVGKHIASETFSVEGLPVGGVYCYPDGENPEDNCACVSVLIAPPRAPMSAPSSSSRCSTRAARCPRSTATSTALSSPGPTPPSTVAPCGVLNGSFGEPLSRLLKDDCLKINCTELMLFLMWRDRDSMPIHWCWLQSTVFRLKFFHGVLDGEKNEASEGDALQENAMDDMGPNIFKISLQAMLHFIYRDTLVDDDELDSSSSEGCL</sequence>
<accession>A0A6G1D6C9</accession>
<protein>
    <recommendedName>
        <fullName evidence="4">BTB domain-containing protein</fullName>
    </recommendedName>
</protein>
<dbReference type="OrthoDB" id="6359816at2759"/>
<gene>
    <name evidence="2" type="ORF">E2562_022300</name>
</gene>